<dbReference type="GO" id="GO:0006396">
    <property type="term" value="P:RNA processing"/>
    <property type="evidence" value="ECO:0007669"/>
    <property type="project" value="InterPro"/>
</dbReference>
<proteinExistence type="predicted"/>
<keyword evidence="1" id="KW-0694">RNA-binding</keyword>
<dbReference type="PROSITE" id="PS50142">
    <property type="entry name" value="RNASE_3_2"/>
    <property type="match status" value="1"/>
</dbReference>
<keyword evidence="5" id="KW-1185">Reference proteome</keyword>
<feature type="domain" description="RNase III" evidence="3">
    <location>
        <begin position="94"/>
        <end position="234"/>
    </location>
</feature>
<dbReference type="InterPro" id="IPR036389">
    <property type="entry name" value="RNase_III_sf"/>
</dbReference>
<dbReference type="PANTHER" id="PTHR11207">
    <property type="entry name" value="RIBONUCLEASE III"/>
    <property type="match status" value="1"/>
</dbReference>
<dbReference type="SUPFAM" id="SSF69065">
    <property type="entry name" value="RNase III domain-like"/>
    <property type="match status" value="1"/>
</dbReference>
<accession>T0RNG9</accession>
<evidence type="ECO:0000259" key="3">
    <source>
        <dbReference type="PROSITE" id="PS50142"/>
    </source>
</evidence>
<dbReference type="SUPFAM" id="SSF54768">
    <property type="entry name" value="dsRNA-binding domain-like"/>
    <property type="match status" value="1"/>
</dbReference>
<dbReference type="Pfam" id="PF14622">
    <property type="entry name" value="Ribonucleas_3_3"/>
    <property type="match status" value="1"/>
</dbReference>
<dbReference type="VEuPathDB" id="FungiDB:SDRG_10696"/>
<dbReference type="OrthoDB" id="67027at2759"/>
<gene>
    <name evidence="4" type="ORF">SDRG_10696</name>
</gene>
<dbReference type="InParanoid" id="T0RNG9"/>
<dbReference type="Gene3D" id="3.30.160.20">
    <property type="match status" value="1"/>
</dbReference>
<dbReference type="InterPro" id="IPR000999">
    <property type="entry name" value="RNase_III_dom"/>
</dbReference>
<reference evidence="4 5" key="1">
    <citation type="submission" date="2012-04" db="EMBL/GenBank/DDBJ databases">
        <title>The Genome Sequence of Saprolegnia declina VS20.</title>
        <authorList>
            <consortium name="The Broad Institute Genome Sequencing Platform"/>
            <person name="Russ C."/>
            <person name="Nusbaum C."/>
            <person name="Tyler B."/>
            <person name="van West P."/>
            <person name="Dieguez-Uribeondo J."/>
            <person name="de Bruijn I."/>
            <person name="Tripathy S."/>
            <person name="Jiang R."/>
            <person name="Young S.K."/>
            <person name="Zeng Q."/>
            <person name="Gargeya S."/>
            <person name="Fitzgerald M."/>
            <person name="Haas B."/>
            <person name="Abouelleil A."/>
            <person name="Alvarado L."/>
            <person name="Arachchi H.M."/>
            <person name="Berlin A."/>
            <person name="Chapman S.B."/>
            <person name="Goldberg J."/>
            <person name="Griggs A."/>
            <person name="Gujja S."/>
            <person name="Hansen M."/>
            <person name="Howarth C."/>
            <person name="Imamovic A."/>
            <person name="Larimer J."/>
            <person name="McCowen C."/>
            <person name="Montmayeur A."/>
            <person name="Murphy C."/>
            <person name="Neiman D."/>
            <person name="Pearson M."/>
            <person name="Priest M."/>
            <person name="Roberts A."/>
            <person name="Saif S."/>
            <person name="Shea T."/>
            <person name="Sisk P."/>
            <person name="Sykes S."/>
            <person name="Wortman J."/>
            <person name="Nusbaum C."/>
            <person name="Birren B."/>
        </authorList>
    </citation>
    <scope>NUCLEOTIDE SEQUENCE [LARGE SCALE GENOMIC DNA]</scope>
    <source>
        <strain evidence="4 5">VS20</strain>
    </source>
</reference>
<sequence>MSRVRVPSLGRQSDGWRKASAAMRLGPPPVAHMSTKRNAQINSVAKNVTVDDMHRTILPTSSLLHPRENTAWQVVEARHFDEFIPVPPHWHVTLAALQDEWDWHFENVLHLQCALTHFSAIDSHKIPHFPANRTANRSLEWLGDAVLQACASSYLFQSYPTTQEGQLTQLRSALVKNHVLEVVSTQLKLPSAMIVGTSISQHDHETTPQAIKVRQTVHASAVESLIGAVLLDQGMVRAMEFVNTRVLPLAIEYAVSSTNWDPVSELNREAAANGATIRYDETKLESNVHQVVVAINDQAMATAHDGSFKTARQKVATQVLERLKSQPHLFVATQ</sequence>
<evidence type="ECO:0000313" key="4">
    <source>
        <dbReference type="EMBL" id="EQC31522.1"/>
    </source>
</evidence>
<evidence type="ECO:0000256" key="1">
    <source>
        <dbReference type="ARBA" id="ARBA00022884"/>
    </source>
</evidence>
<dbReference type="GO" id="GO:0003725">
    <property type="term" value="F:double-stranded RNA binding"/>
    <property type="evidence" value="ECO:0007669"/>
    <property type="project" value="TreeGrafter"/>
</dbReference>
<dbReference type="STRING" id="1156394.T0RNG9"/>
<dbReference type="GeneID" id="19951423"/>
<dbReference type="Gene3D" id="1.10.1520.10">
    <property type="entry name" value="Ribonuclease III domain"/>
    <property type="match status" value="1"/>
</dbReference>
<dbReference type="GO" id="GO:0010468">
    <property type="term" value="P:regulation of gene expression"/>
    <property type="evidence" value="ECO:0007669"/>
    <property type="project" value="TreeGrafter"/>
</dbReference>
<evidence type="ECO:0000256" key="2">
    <source>
        <dbReference type="SAM" id="MobiDB-lite"/>
    </source>
</evidence>
<dbReference type="GO" id="GO:0004525">
    <property type="term" value="F:ribonuclease III activity"/>
    <property type="evidence" value="ECO:0007669"/>
    <property type="project" value="InterPro"/>
</dbReference>
<dbReference type="RefSeq" id="XP_008614921.1">
    <property type="nucleotide sequence ID" value="XM_008616699.1"/>
</dbReference>
<dbReference type="EMBL" id="JH767168">
    <property type="protein sequence ID" value="EQC31522.1"/>
    <property type="molecule type" value="Genomic_DNA"/>
</dbReference>
<dbReference type="GO" id="GO:0005634">
    <property type="term" value="C:nucleus"/>
    <property type="evidence" value="ECO:0007669"/>
    <property type="project" value="TreeGrafter"/>
</dbReference>
<dbReference type="SMART" id="SM00535">
    <property type="entry name" value="RIBOc"/>
    <property type="match status" value="1"/>
</dbReference>
<feature type="region of interest" description="Disordered" evidence="2">
    <location>
        <begin position="1"/>
        <end position="20"/>
    </location>
</feature>
<dbReference type="AlphaFoldDB" id="T0RNG9"/>
<dbReference type="Proteomes" id="UP000030762">
    <property type="component" value="Unassembled WGS sequence"/>
</dbReference>
<dbReference type="OMA" id="PRENTAW"/>
<dbReference type="eggNOG" id="KOG1817">
    <property type="taxonomic scope" value="Eukaryota"/>
</dbReference>
<dbReference type="PANTHER" id="PTHR11207:SF0">
    <property type="entry name" value="RIBONUCLEASE 3"/>
    <property type="match status" value="1"/>
</dbReference>
<name>T0RNG9_SAPDV</name>
<dbReference type="CDD" id="cd00593">
    <property type="entry name" value="RIBOc"/>
    <property type="match status" value="1"/>
</dbReference>
<organism evidence="4 5">
    <name type="scientific">Saprolegnia diclina (strain VS20)</name>
    <dbReference type="NCBI Taxonomy" id="1156394"/>
    <lineage>
        <taxon>Eukaryota</taxon>
        <taxon>Sar</taxon>
        <taxon>Stramenopiles</taxon>
        <taxon>Oomycota</taxon>
        <taxon>Saprolegniomycetes</taxon>
        <taxon>Saprolegniales</taxon>
        <taxon>Saprolegniaceae</taxon>
        <taxon>Saprolegnia</taxon>
    </lineage>
</organism>
<protein>
    <recommendedName>
        <fullName evidence="3">RNase III domain-containing protein</fullName>
    </recommendedName>
</protein>
<evidence type="ECO:0000313" key="5">
    <source>
        <dbReference type="Proteomes" id="UP000030762"/>
    </source>
</evidence>